<dbReference type="OrthoDB" id="9760324at2"/>
<evidence type="ECO:0000259" key="1">
    <source>
        <dbReference type="PROSITE" id="PS51480"/>
    </source>
</evidence>
<sequence length="552" mass="60900">MILNKVNGQDYVTLVVAGARSLANDFERINALNVFPVPDGDTGTNMKMTIEGGASEGLKSKETKIGLISKQMARSMVLSARGNSGVITSQFFKGLSLGFEGKDEVDVKGFAEAMLEGTKKSYSVVQNPTEGTILTVMREAGEASYKELTDTMTLPEYLQIYLDKAKESLDHTPELLAVLKEAGVIDSGGAGFCLIIEGMLKASKDEIVEATNASNISIVDNSGFDADSELTWGYCTEFILQLQNSKVDIPNFDLKVIQDYLETIGNSIVSFKDEDLVKVHVHTFDPGLVLTEMRKYGEFITIKIENMNVQHTENNEIIASSQEEVAEPKEHKKYASVAVANGEGLVRSFKEMGVDEVVTGGQTMNTSTEDFLNAFHKIDAEYILVFPNNGNIVMAAKQAAENYDKAKVYVIPTKTIAEGYSAVSMLNFECDDIDEIVEAEKEVIKNVSTLEVTYSIRDTAINGIKIKKGDYICIYNGDLIASDKDRIEAVKKSLKKIKDFSDKQVMTMLCGQDVKIEECDVIREFAETLNSYIEVYPLKGNQDIYSYIIGIE</sequence>
<proteinExistence type="predicted"/>
<dbReference type="InterPro" id="IPR036117">
    <property type="entry name" value="DhaL_dom_sf"/>
</dbReference>
<dbReference type="InterPro" id="IPR050270">
    <property type="entry name" value="DegV_domain_contain"/>
</dbReference>
<name>A0A397RZ88_9MOLU</name>
<dbReference type="PANTHER" id="PTHR33434">
    <property type="entry name" value="DEGV DOMAIN-CONTAINING PROTEIN DR_1986-RELATED"/>
    <property type="match status" value="1"/>
</dbReference>
<dbReference type="Proteomes" id="UP000266506">
    <property type="component" value="Unassembled WGS sequence"/>
</dbReference>
<comment type="caution">
    <text evidence="2">The sequence shown here is derived from an EMBL/GenBank/DDBJ whole genome shotgun (WGS) entry which is preliminary data.</text>
</comment>
<dbReference type="InterPro" id="IPR048394">
    <property type="entry name" value="FakA-like_M"/>
</dbReference>
<feature type="domain" description="DhaL" evidence="1">
    <location>
        <begin position="9"/>
        <end position="201"/>
    </location>
</feature>
<evidence type="ECO:0000313" key="2">
    <source>
        <dbReference type="EMBL" id="RIA77876.1"/>
    </source>
</evidence>
<organism evidence="2 3">
    <name type="scientific">Anaeroplasma bactoclasticum</name>
    <dbReference type="NCBI Taxonomy" id="2088"/>
    <lineage>
        <taxon>Bacteria</taxon>
        <taxon>Bacillati</taxon>
        <taxon>Mycoplasmatota</taxon>
        <taxon>Mollicutes</taxon>
        <taxon>Anaeroplasmatales</taxon>
        <taxon>Anaeroplasmataceae</taxon>
        <taxon>Anaeroplasma</taxon>
    </lineage>
</organism>
<evidence type="ECO:0000313" key="3">
    <source>
        <dbReference type="Proteomes" id="UP000266506"/>
    </source>
</evidence>
<dbReference type="Pfam" id="PF21645">
    <property type="entry name" value="FakA-like_M"/>
    <property type="match status" value="1"/>
</dbReference>
<dbReference type="SMART" id="SM01121">
    <property type="entry name" value="Dak1_2"/>
    <property type="match status" value="1"/>
</dbReference>
<keyword evidence="3" id="KW-1185">Reference proteome</keyword>
<dbReference type="SUPFAM" id="SSF101473">
    <property type="entry name" value="DhaL-like"/>
    <property type="match status" value="1"/>
</dbReference>
<dbReference type="InParanoid" id="A0A397RZ88"/>
<dbReference type="InterPro" id="IPR019986">
    <property type="entry name" value="YloV-like"/>
</dbReference>
<dbReference type="Pfam" id="PF13684">
    <property type="entry name" value="FakA-like_C"/>
    <property type="match status" value="1"/>
</dbReference>
<dbReference type="AlphaFoldDB" id="A0A397RZ88"/>
<dbReference type="PANTHER" id="PTHR33434:SF4">
    <property type="entry name" value="PHOSPHATASE PROTEIN"/>
    <property type="match status" value="1"/>
</dbReference>
<dbReference type="EMBL" id="QXEV01000006">
    <property type="protein sequence ID" value="RIA77876.1"/>
    <property type="molecule type" value="Genomic_DNA"/>
</dbReference>
<dbReference type="GO" id="GO:0004371">
    <property type="term" value="F:glycerone kinase activity"/>
    <property type="evidence" value="ECO:0007669"/>
    <property type="project" value="InterPro"/>
</dbReference>
<dbReference type="NCBIfam" id="TIGR03599">
    <property type="entry name" value="YloV"/>
    <property type="match status" value="1"/>
</dbReference>
<dbReference type="SMART" id="SM01120">
    <property type="entry name" value="Dak2"/>
    <property type="match status" value="1"/>
</dbReference>
<dbReference type="GO" id="GO:0006071">
    <property type="term" value="P:glycerol metabolic process"/>
    <property type="evidence" value="ECO:0007669"/>
    <property type="project" value="InterPro"/>
</dbReference>
<gene>
    <name evidence="2" type="ORF">EI71_00853</name>
</gene>
<dbReference type="InterPro" id="IPR004007">
    <property type="entry name" value="DhaL_dom"/>
</dbReference>
<dbReference type="Pfam" id="PF02734">
    <property type="entry name" value="Dak2"/>
    <property type="match status" value="1"/>
</dbReference>
<dbReference type="Gene3D" id="1.25.40.340">
    <property type="match status" value="1"/>
</dbReference>
<dbReference type="RefSeq" id="WP_119016011.1">
    <property type="nucleotide sequence ID" value="NZ_QXEV01000006.1"/>
</dbReference>
<protein>
    <recommendedName>
        <fullName evidence="1">DhaL domain-containing protein</fullName>
    </recommendedName>
</protein>
<reference evidence="2 3" key="1">
    <citation type="submission" date="2018-08" db="EMBL/GenBank/DDBJ databases">
        <title>Genomic Encyclopedia of Archaeal and Bacterial Type Strains, Phase II (KMG-II): from individual species to whole genera.</title>
        <authorList>
            <person name="Goeker M."/>
        </authorList>
    </citation>
    <scope>NUCLEOTIDE SEQUENCE [LARGE SCALE GENOMIC DNA]</scope>
    <source>
        <strain evidence="2 3">ATCC 27112</strain>
    </source>
</reference>
<dbReference type="PROSITE" id="PS51480">
    <property type="entry name" value="DHAL"/>
    <property type="match status" value="1"/>
</dbReference>
<dbReference type="InterPro" id="IPR033470">
    <property type="entry name" value="FakA-like_C"/>
</dbReference>
<accession>A0A397RZ88</accession>